<evidence type="ECO:0000256" key="1">
    <source>
        <dbReference type="SAM" id="MobiDB-lite"/>
    </source>
</evidence>
<dbReference type="EMBL" id="JAPVEA010000008">
    <property type="protein sequence ID" value="KAJ5439235.1"/>
    <property type="molecule type" value="Genomic_DNA"/>
</dbReference>
<feature type="compositionally biased region" description="Acidic residues" evidence="1">
    <location>
        <begin position="310"/>
        <end position="320"/>
    </location>
</feature>
<evidence type="ECO:0000313" key="2">
    <source>
        <dbReference type="EMBL" id="KAJ5439235.1"/>
    </source>
</evidence>
<feature type="region of interest" description="Disordered" evidence="1">
    <location>
        <begin position="299"/>
        <end position="385"/>
    </location>
</feature>
<comment type="caution">
    <text evidence="2">The sequence shown here is derived from an EMBL/GenBank/DDBJ whole genome shotgun (WGS) entry which is preliminary data.</text>
</comment>
<dbReference type="AlphaFoldDB" id="A0AAD6BYZ6"/>
<accession>A0AAD6BYZ6</accession>
<feature type="region of interest" description="Disordered" evidence="1">
    <location>
        <begin position="538"/>
        <end position="566"/>
    </location>
</feature>
<feature type="compositionally biased region" description="Basic and acidic residues" evidence="1">
    <location>
        <begin position="555"/>
        <end position="566"/>
    </location>
</feature>
<feature type="compositionally biased region" description="Basic and acidic residues" evidence="1">
    <location>
        <begin position="353"/>
        <end position="372"/>
    </location>
</feature>
<keyword evidence="3" id="KW-1185">Reference proteome</keyword>
<gene>
    <name evidence="2" type="ORF">N7458_010233</name>
</gene>
<reference evidence="2" key="2">
    <citation type="journal article" date="2023" name="IMA Fungus">
        <title>Comparative genomic study of the Penicillium genus elucidates a diverse pangenome and 15 lateral gene transfer events.</title>
        <authorList>
            <person name="Petersen C."/>
            <person name="Sorensen T."/>
            <person name="Nielsen M.R."/>
            <person name="Sondergaard T.E."/>
            <person name="Sorensen J.L."/>
            <person name="Fitzpatrick D.A."/>
            <person name="Frisvad J.C."/>
            <person name="Nielsen K.L."/>
        </authorList>
    </citation>
    <scope>NUCLEOTIDE SEQUENCE</scope>
    <source>
        <strain evidence="2">IBT 16125</strain>
    </source>
</reference>
<protein>
    <submittedName>
        <fullName evidence="2">Uncharacterized protein</fullName>
    </submittedName>
</protein>
<dbReference type="RefSeq" id="XP_056762464.1">
    <property type="nucleotide sequence ID" value="XM_056913615.1"/>
</dbReference>
<reference evidence="2" key="1">
    <citation type="submission" date="2022-12" db="EMBL/GenBank/DDBJ databases">
        <authorList>
            <person name="Petersen C."/>
        </authorList>
    </citation>
    <scope>NUCLEOTIDE SEQUENCE</scope>
    <source>
        <strain evidence="2">IBT 16125</strain>
    </source>
</reference>
<name>A0AAD6BYZ6_9EURO</name>
<proteinExistence type="predicted"/>
<dbReference type="GeneID" id="81603858"/>
<dbReference type="Proteomes" id="UP001213681">
    <property type="component" value="Unassembled WGS sequence"/>
</dbReference>
<organism evidence="2 3">
    <name type="scientific">Penicillium daleae</name>
    <dbReference type="NCBI Taxonomy" id="63821"/>
    <lineage>
        <taxon>Eukaryota</taxon>
        <taxon>Fungi</taxon>
        <taxon>Dikarya</taxon>
        <taxon>Ascomycota</taxon>
        <taxon>Pezizomycotina</taxon>
        <taxon>Eurotiomycetes</taxon>
        <taxon>Eurotiomycetidae</taxon>
        <taxon>Eurotiales</taxon>
        <taxon>Aspergillaceae</taxon>
        <taxon>Penicillium</taxon>
    </lineage>
</organism>
<feature type="compositionally biased region" description="Polar residues" evidence="1">
    <location>
        <begin position="373"/>
        <end position="385"/>
    </location>
</feature>
<evidence type="ECO:0000313" key="3">
    <source>
        <dbReference type="Proteomes" id="UP001213681"/>
    </source>
</evidence>
<sequence>MTVLKEGSMACTRANSINFTNELAQRQNACAIILTEHNHQTPDVLWKPEDGEGRESFSEGDKAKFKLVTTVDRVDGKDGTGKLIWPPKFTRLSDELVYLATKFLKASERGANYPYDFNDRGDIREQRVPSGVSPIVWAHGLPFFPVFKGYYILCGREHAQWVGWLLNKKEHRVTVGYPMWTIGPVVAPGSAVSLPRTVTRQMHLHVPKSAKDVERKWEKVDTARDVVCTAHYLMSVVPKTPSKGFILAPIYQVDGYHVRCGPNTLASGKGVEIGRRTLSTHGVHDFDYDASLKRPYANEENPAAIHSDDSSDTEEEDSEATEPMSGMDEDEDGRDDGSFVLSSEESAEAGDIVEEHPRKKLKKDVAASDKTESQPQTSDLGVKSSKNFKATNAADRVTSLTSFLSDQETHELSGSPSSSLAVECNSEATTTITVKHVADTKNTPNAVLTEAVYQDAATQTTAVSSSSHVLSSTADINNAPSDKTTTHANDTTEALTTHPINKHATHHAETIHIHTATETETETKTLNEYEDDEAFRSAQNTQLSAYPAPLSPREVSQEPEKDILQD</sequence>